<gene>
    <name evidence="2" type="ORF">ACFYKX_05195</name>
</gene>
<keyword evidence="3" id="KW-1185">Reference proteome</keyword>
<dbReference type="Proteomes" id="UP001601059">
    <property type="component" value="Unassembled WGS sequence"/>
</dbReference>
<evidence type="ECO:0000313" key="3">
    <source>
        <dbReference type="Proteomes" id="UP001601059"/>
    </source>
</evidence>
<keyword evidence="1" id="KW-1133">Transmembrane helix</keyword>
<evidence type="ECO:0000256" key="1">
    <source>
        <dbReference type="SAM" id="Phobius"/>
    </source>
</evidence>
<keyword evidence="1" id="KW-0472">Membrane</keyword>
<name>A0ABW6K750_9BACI</name>
<reference evidence="2 3" key="1">
    <citation type="submission" date="2024-08" db="EMBL/GenBank/DDBJ databases">
        <title>Two novel Cytobacillus novel species.</title>
        <authorList>
            <person name="Liu G."/>
        </authorList>
    </citation>
    <scope>NUCLEOTIDE SEQUENCE [LARGE SCALE GENOMIC DNA]</scope>
    <source>
        <strain evidence="2 3">FJAT-54145</strain>
    </source>
</reference>
<proteinExistence type="predicted"/>
<organism evidence="2 3">
    <name type="scientific">Cytobacillus spartinae</name>
    <dbReference type="NCBI Taxonomy" id="3299023"/>
    <lineage>
        <taxon>Bacteria</taxon>
        <taxon>Bacillati</taxon>
        <taxon>Bacillota</taxon>
        <taxon>Bacilli</taxon>
        <taxon>Bacillales</taxon>
        <taxon>Bacillaceae</taxon>
        <taxon>Cytobacillus</taxon>
    </lineage>
</organism>
<protein>
    <recommendedName>
        <fullName evidence="4">DUF4367 domain-containing protein</fullName>
    </recommendedName>
</protein>
<evidence type="ECO:0000313" key="2">
    <source>
        <dbReference type="EMBL" id="MFE8700018.1"/>
    </source>
</evidence>
<feature type="transmembrane region" description="Helical" evidence="1">
    <location>
        <begin position="12"/>
        <end position="34"/>
    </location>
</feature>
<comment type="caution">
    <text evidence="2">The sequence shown here is derived from an EMBL/GenBank/DDBJ whole genome shotgun (WGS) entry which is preliminary data.</text>
</comment>
<keyword evidence="1" id="KW-0812">Transmembrane</keyword>
<accession>A0ABW6K750</accession>
<dbReference type="RefSeq" id="WP_389358710.1">
    <property type="nucleotide sequence ID" value="NZ_JBIACK010000001.1"/>
</dbReference>
<sequence length="158" mass="19009">MKITKNKFVKYILTGIGLVVLYLAIYTPIIRMPLSWSEELMNIKTSQLYIPFSYNKSYMTNESCGRNCSILRMHFMQRNQSLVITISDEVSWEDDPMWRREYQLSGTHYYYREEQNHQFLYWKDHLREMQIDYQGINALSKEELIKIASSIHLPYSKK</sequence>
<dbReference type="EMBL" id="JBIACK010000001">
    <property type="protein sequence ID" value="MFE8700018.1"/>
    <property type="molecule type" value="Genomic_DNA"/>
</dbReference>
<evidence type="ECO:0008006" key="4">
    <source>
        <dbReference type="Google" id="ProtNLM"/>
    </source>
</evidence>